<dbReference type="EC" id="2.7.1.29" evidence="1"/>
<dbReference type="GO" id="GO:0034012">
    <property type="term" value="F:FAD-AMP lyase (cyclizing) activity"/>
    <property type="evidence" value="ECO:0007669"/>
    <property type="project" value="UniProtKB-EC"/>
</dbReference>
<evidence type="ECO:0000259" key="16">
    <source>
        <dbReference type="PROSITE" id="PS51480"/>
    </source>
</evidence>
<evidence type="ECO:0000256" key="14">
    <source>
        <dbReference type="ARBA" id="ARBA00048526"/>
    </source>
</evidence>
<keyword evidence="7" id="KW-0418">Kinase</keyword>
<dbReference type="FunFam" id="1.25.40.340:FF:000002">
    <property type="entry name" value="Dihydroxyacetone kinase, L subunit"/>
    <property type="match status" value="1"/>
</dbReference>
<evidence type="ECO:0000256" key="4">
    <source>
        <dbReference type="ARBA" id="ARBA00018932"/>
    </source>
</evidence>
<dbReference type="InterPro" id="IPR004006">
    <property type="entry name" value="DhaK_dom"/>
</dbReference>
<dbReference type="Gene3D" id="3.40.50.10440">
    <property type="entry name" value="Dihydroxyacetone kinase, domain 1"/>
    <property type="match status" value="1"/>
</dbReference>
<evidence type="ECO:0000313" key="18">
    <source>
        <dbReference type="EMBL" id="KAJ9585035.1"/>
    </source>
</evidence>
<evidence type="ECO:0000256" key="9">
    <source>
        <dbReference type="ARBA" id="ARBA00023285"/>
    </source>
</evidence>
<protein>
    <recommendedName>
        <fullName evidence="4">Triokinase/FMN cyclase</fullName>
        <ecNumber evidence="2">2.7.1.28</ecNumber>
        <ecNumber evidence="1">2.7.1.29</ecNumber>
        <ecNumber evidence="3">4.6.1.15</ecNumber>
    </recommendedName>
    <alternativeName>
        <fullName evidence="10">Bifunctional ATP-dependent dihydroxyacetone kinase/FAD-AMP lyase (cyclizing)</fullName>
    </alternativeName>
</protein>
<dbReference type="GO" id="GO:0019563">
    <property type="term" value="P:glycerol catabolic process"/>
    <property type="evidence" value="ECO:0007669"/>
    <property type="project" value="TreeGrafter"/>
</dbReference>
<dbReference type="SUPFAM" id="SSF101473">
    <property type="entry name" value="DhaL-like"/>
    <property type="match status" value="1"/>
</dbReference>
<dbReference type="SUPFAM" id="SSF82549">
    <property type="entry name" value="DAK1/DegV-like"/>
    <property type="match status" value="1"/>
</dbReference>
<evidence type="ECO:0000256" key="13">
    <source>
        <dbReference type="ARBA" id="ARBA00047974"/>
    </source>
</evidence>
<evidence type="ECO:0000256" key="12">
    <source>
        <dbReference type="ARBA" id="ARBA00046681"/>
    </source>
</evidence>
<proteinExistence type="predicted"/>
<dbReference type="PANTHER" id="PTHR28629:SF4">
    <property type="entry name" value="TRIOKINASE_FMN CYCLASE"/>
    <property type="match status" value="1"/>
</dbReference>
<gene>
    <name evidence="18" type="ORF">L9F63_020626</name>
</gene>
<evidence type="ECO:0000256" key="11">
    <source>
        <dbReference type="ARBA" id="ARBA00045490"/>
    </source>
</evidence>
<evidence type="ECO:0000256" key="6">
    <source>
        <dbReference type="ARBA" id="ARBA00022741"/>
    </source>
</evidence>
<dbReference type="PANTHER" id="PTHR28629">
    <property type="entry name" value="TRIOKINASE/FMN CYCLASE"/>
    <property type="match status" value="1"/>
</dbReference>
<dbReference type="InterPro" id="IPR004007">
    <property type="entry name" value="DhaL_dom"/>
</dbReference>
<dbReference type="GO" id="GO:0005829">
    <property type="term" value="C:cytosol"/>
    <property type="evidence" value="ECO:0007669"/>
    <property type="project" value="TreeGrafter"/>
</dbReference>
<keyword evidence="19" id="KW-1185">Reference proteome</keyword>
<comment type="catalytic activity">
    <reaction evidence="15">
        <text>dihydroxyacetone + ATP = dihydroxyacetone phosphate + ADP + H(+)</text>
        <dbReference type="Rhea" id="RHEA:15773"/>
        <dbReference type="ChEBI" id="CHEBI:15378"/>
        <dbReference type="ChEBI" id="CHEBI:16016"/>
        <dbReference type="ChEBI" id="CHEBI:30616"/>
        <dbReference type="ChEBI" id="CHEBI:57642"/>
        <dbReference type="ChEBI" id="CHEBI:456216"/>
        <dbReference type="EC" id="2.7.1.29"/>
    </reaction>
</comment>
<dbReference type="PROSITE" id="PS51481">
    <property type="entry name" value="DHAK"/>
    <property type="match status" value="1"/>
</dbReference>
<comment type="caution">
    <text evidence="18">The sequence shown here is derived from an EMBL/GenBank/DDBJ whole genome shotgun (WGS) entry which is preliminary data.</text>
</comment>
<evidence type="ECO:0000256" key="1">
    <source>
        <dbReference type="ARBA" id="ARBA00012107"/>
    </source>
</evidence>
<evidence type="ECO:0000256" key="7">
    <source>
        <dbReference type="ARBA" id="ARBA00022777"/>
    </source>
</evidence>
<comment type="catalytic activity">
    <reaction evidence="14">
        <text>FAD = riboflavin cyclic-4',5'-phosphate + AMP + H(+)</text>
        <dbReference type="Rhea" id="RHEA:13729"/>
        <dbReference type="ChEBI" id="CHEBI:15378"/>
        <dbReference type="ChEBI" id="CHEBI:57692"/>
        <dbReference type="ChEBI" id="CHEBI:76202"/>
        <dbReference type="ChEBI" id="CHEBI:456215"/>
        <dbReference type="EC" id="4.6.1.15"/>
    </reaction>
</comment>
<dbReference type="GO" id="GO:0004371">
    <property type="term" value="F:glycerone kinase activity"/>
    <property type="evidence" value="ECO:0007669"/>
    <property type="project" value="UniProtKB-EC"/>
</dbReference>
<dbReference type="GO" id="GO:0050354">
    <property type="term" value="F:triokinase activity"/>
    <property type="evidence" value="ECO:0007669"/>
    <property type="project" value="UniProtKB-EC"/>
</dbReference>
<keyword evidence="8" id="KW-0067">ATP-binding</keyword>
<comment type="function">
    <text evidence="11">Catalyzes both the phosphorylation of dihydroxyacetone and of glyceraldehyde, and the splitting of ribonucleoside diphosphate-X compounds among which FAD is the best substrate. Represses IFIH1-mediated cellular antiviral response.</text>
</comment>
<accession>A0AAD7ZQK4</accession>
<evidence type="ECO:0000256" key="15">
    <source>
        <dbReference type="ARBA" id="ARBA00048898"/>
    </source>
</evidence>
<keyword evidence="9" id="KW-0170">Cobalt</keyword>
<reference evidence="18" key="1">
    <citation type="journal article" date="2023" name="IScience">
        <title>Live-bearing cockroach genome reveals convergent evolutionary mechanisms linked to viviparity in insects and beyond.</title>
        <authorList>
            <person name="Fouks B."/>
            <person name="Harrison M.C."/>
            <person name="Mikhailova A.A."/>
            <person name="Marchal E."/>
            <person name="English S."/>
            <person name="Carruthers M."/>
            <person name="Jennings E.C."/>
            <person name="Chiamaka E.L."/>
            <person name="Frigard R.A."/>
            <person name="Pippel M."/>
            <person name="Attardo G.M."/>
            <person name="Benoit J.B."/>
            <person name="Bornberg-Bauer E."/>
            <person name="Tobe S.S."/>
        </authorList>
    </citation>
    <scope>NUCLEOTIDE SEQUENCE</scope>
    <source>
        <strain evidence="18">Stay&amp;Tobe</strain>
    </source>
</reference>
<organism evidence="18 19">
    <name type="scientific">Diploptera punctata</name>
    <name type="common">Pacific beetle cockroach</name>
    <dbReference type="NCBI Taxonomy" id="6984"/>
    <lineage>
        <taxon>Eukaryota</taxon>
        <taxon>Metazoa</taxon>
        <taxon>Ecdysozoa</taxon>
        <taxon>Arthropoda</taxon>
        <taxon>Hexapoda</taxon>
        <taxon>Insecta</taxon>
        <taxon>Pterygota</taxon>
        <taxon>Neoptera</taxon>
        <taxon>Polyneoptera</taxon>
        <taxon>Dictyoptera</taxon>
        <taxon>Blattodea</taxon>
        <taxon>Blaberoidea</taxon>
        <taxon>Blaberidae</taxon>
        <taxon>Diplopterinae</taxon>
        <taxon>Diploptera</taxon>
    </lineage>
</organism>
<keyword evidence="5" id="KW-0808">Transferase</keyword>
<evidence type="ECO:0000259" key="17">
    <source>
        <dbReference type="PROSITE" id="PS51481"/>
    </source>
</evidence>
<evidence type="ECO:0000256" key="2">
    <source>
        <dbReference type="ARBA" id="ARBA00012110"/>
    </source>
</evidence>
<dbReference type="SMART" id="SM01120">
    <property type="entry name" value="Dak2"/>
    <property type="match status" value="1"/>
</dbReference>
<evidence type="ECO:0000256" key="10">
    <source>
        <dbReference type="ARBA" id="ARBA00032426"/>
    </source>
</evidence>
<sequence length="479" mass="51028">MLVSAGALVYIANYTGDCLNFGLAVEWAKTEGLKVESVVLGEDCALLGTDGSVGRRGMADVEGILKLITGELAEQGKSLSELVATSKKLLSCLATYGVGLTACSVPGSGPLFKIGDDEMELGLGVHGEAGIKRVKFESINVGTETVQWMLKSIIKTLNLGSGDDVVVLINNLGGSSQLEQWLVAGEVHKQLFDFFVTLPETFEPHIMTSFEMAGIQVSVLNITGPDKAEWLRCLDAKTDAPAWPGSPLSVQTCLKEAPPPVDMGASLSSEECEKLKKCLEAVAKALILNVNKLNELDSTCGDGDTGTTLQRVGQAVLQDLEELPLANPFNLFKKLSSLAEESMGGTSGALYSLLLAKAGMVFEAENQVIDANTWGRALRGAISGTLYYSTAKPGDRTMFDALLPACEEFESHKISTNQEALTALEAAVKAAKQGCEKTCRMKARLGRASYVDPKLVKDVDAGAYAVTVWLEALYNELIS</sequence>
<dbReference type="Pfam" id="PF02733">
    <property type="entry name" value="Dak1"/>
    <property type="match status" value="1"/>
</dbReference>
<dbReference type="EMBL" id="JASPKZ010007318">
    <property type="protein sequence ID" value="KAJ9585035.1"/>
    <property type="molecule type" value="Genomic_DNA"/>
</dbReference>
<dbReference type="Gene3D" id="1.25.40.340">
    <property type="match status" value="1"/>
</dbReference>
<feature type="domain" description="DhaK" evidence="17">
    <location>
        <begin position="1"/>
        <end position="243"/>
    </location>
</feature>
<evidence type="ECO:0000313" key="19">
    <source>
        <dbReference type="Proteomes" id="UP001233999"/>
    </source>
</evidence>
<dbReference type="InterPro" id="IPR050861">
    <property type="entry name" value="Dihydroxyacetone_Kinase"/>
</dbReference>
<dbReference type="AlphaFoldDB" id="A0AAD7ZQK4"/>
<evidence type="ECO:0000256" key="3">
    <source>
        <dbReference type="ARBA" id="ARBA00012578"/>
    </source>
</evidence>
<dbReference type="Pfam" id="PF02734">
    <property type="entry name" value="Dak2"/>
    <property type="match status" value="1"/>
</dbReference>
<evidence type="ECO:0000256" key="8">
    <source>
        <dbReference type="ARBA" id="ARBA00022840"/>
    </source>
</evidence>
<keyword evidence="6" id="KW-0547">Nucleotide-binding</keyword>
<name>A0AAD7ZQK4_DIPPU</name>
<comment type="subunit">
    <text evidence="12">Homodimer. Interacts with IFIH1 (via the CARD domains), the interaction is inhibited by viral infection.</text>
</comment>
<feature type="domain" description="DhaL" evidence="16">
    <location>
        <begin position="273"/>
        <end position="475"/>
    </location>
</feature>
<dbReference type="Gene3D" id="3.30.1180.20">
    <property type="entry name" value="Dihydroxyacetone kinase, domain 2"/>
    <property type="match status" value="1"/>
</dbReference>
<comment type="catalytic activity">
    <reaction evidence="13">
        <text>D-glyceraldehyde + ATP = D-glyceraldehyde 3-phosphate + ADP + H(+)</text>
        <dbReference type="Rhea" id="RHEA:13941"/>
        <dbReference type="ChEBI" id="CHEBI:15378"/>
        <dbReference type="ChEBI" id="CHEBI:17378"/>
        <dbReference type="ChEBI" id="CHEBI:30616"/>
        <dbReference type="ChEBI" id="CHEBI:59776"/>
        <dbReference type="ChEBI" id="CHEBI:456216"/>
        <dbReference type="EC" id="2.7.1.28"/>
    </reaction>
</comment>
<dbReference type="EC" id="2.7.1.28" evidence="2"/>
<dbReference type="GO" id="GO:0005524">
    <property type="term" value="F:ATP binding"/>
    <property type="evidence" value="ECO:0007669"/>
    <property type="project" value="UniProtKB-KW"/>
</dbReference>
<reference evidence="18" key="2">
    <citation type="submission" date="2023-05" db="EMBL/GenBank/DDBJ databases">
        <authorList>
            <person name="Fouks B."/>
        </authorList>
    </citation>
    <scope>NUCLEOTIDE SEQUENCE</scope>
    <source>
        <strain evidence="18">Stay&amp;Tobe</strain>
        <tissue evidence="18">Testes</tissue>
    </source>
</reference>
<dbReference type="InterPro" id="IPR036117">
    <property type="entry name" value="DhaL_dom_sf"/>
</dbReference>
<dbReference type="Proteomes" id="UP001233999">
    <property type="component" value="Unassembled WGS sequence"/>
</dbReference>
<evidence type="ECO:0000256" key="5">
    <source>
        <dbReference type="ARBA" id="ARBA00022679"/>
    </source>
</evidence>
<dbReference type="PROSITE" id="PS51480">
    <property type="entry name" value="DHAL"/>
    <property type="match status" value="1"/>
</dbReference>
<dbReference type="EC" id="4.6.1.15" evidence="3"/>